<dbReference type="Gene3D" id="3.40.50.360">
    <property type="match status" value="1"/>
</dbReference>
<keyword evidence="3" id="KW-1185">Reference proteome</keyword>
<evidence type="ECO:0000313" key="2">
    <source>
        <dbReference type="EMBL" id="MCO6025469.1"/>
    </source>
</evidence>
<dbReference type="InterPro" id="IPR050712">
    <property type="entry name" value="NAD(P)H-dep_reductase"/>
</dbReference>
<proteinExistence type="predicted"/>
<dbReference type="Pfam" id="PF03358">
    <property type="entry name" value="FMN_red"/>
    <property type="match status" value="1"/>
</dbReference>
<dbReference type="Proteomes" id="UP001204015">
    <property type="component" value="Unassembled WGS sequence"/>
</dbReference>
<protein>
    <submittedName>
        <fullName evidence="2">NAD(P)H-dependent oxidoreductase</fullName>
    </submittedName>
</protein>
<dbReference type="EMBL" id="JAMXLY010000019">
    <property type="protein sequence ID" value="MCO6025469.1"/>
    <property type="molecule type" value="Genomic_DNA"/>
</dbReference>
<comment type="caution">
    <text evidence="2">The sequence shown here is derived from an EMBL/GenBank/DDBJ whole genome shotgun (WGS) entry which is preliminary data.</text>
</comment>
<dbReference type="InterPro" id="IPR005025">
    <property type="entry name" value="FMN_Rdtase-like_dom"/>
</dbReference>
<dbReference type="InterPro" id="IPR029039">
    <property type="entry name" value="Flavoprotein-like_sf"/>
</dbReference>
<evidence type="ECO:0000313" key="3">
    <source>
        <dbReference type="Proteomes" id="UP001204015"/>
    </source>
</evidence>
<name>A0ABT1BWL1_9BACT</name>
<sequence length="182" mass="20379">MKTILFIIGSTRAKSFNLQTAKYVESKLAGKASIKYLDFTDLPFVNQDQENPVLEVVARIRKEVMEADGLWIFSPEYNFSYPGYLKNLLDWLSRPKDPNIFNGPTAIAGKKVTVSGAGGAFATKGMKDKLTELLEFIKADVMKAPMTGIHVNQDAWTTDVLVLSNEDKKHLQDQAEAFLKFI</sequence>
<gene>
    <name evidence="2" type="ORF">NG821_06375</name>
</gene>
<organism evidence="2 3">
    <name type="scientific">Segatella cerevisiae</name>
    <dbReference type="NCBI Taxonomy" id="2053716"/>
    <lineage>
        <taxon>Bacteria</taxon>
        <taxon>Pseudomonadati</taxon>
        <taxon>Bacteroidota</taxon>
        <taxon>Bacteroidia</taxon>
        <taxon>Bacteroidales</taxon>
        <taxon>Prevotellaceae</taxon>
        <taxon>Segatella</taxon>
    </lineage>
</organism>
<evidence type="ECO:0000259" key="1">
    <source>
        <dbReference type="Pfam" id="PF03358"/>
    </source>
</evidence>
<dbReference type="RefSeq" id="WP_252760828.1">
    <property type="nucleotide sequence ID" value="NZ_JAMXLY010000019.1"/>
</dbReference>
<accession>A0ABT1BWL1</accession>
<reference evidence="2 3" key="1">
    <citation type="submission" date="2022-06" db="EMBL/GenBank/DDBJ databases">
        <title>A taxonomic note on the genus Prevotella: Description of four novel genera and emended description of the genera Hallella and Xylanibacter.</title>
        <authorList>
            <person name="Hitch T.C.A."/>
        </authorList>
    </citation>
    <scope>NUCLEOTIDE SEQUENCE [LARGE SCALE GENOMIC DNA]</scope>
    <source>
        <strain evidence="2 3">DSM 100619</strain>
    </source>
</reference>
<feature type="domain" description="NADPH-dependent FMN reductase-like" evidence="1">
    <location>
        <begin position="4"/>
        <end position="143"/>
    </location>
</feature>
<dbReference type="PANTHER" id="PTHR30543:SF21">
    <property type="entry name" value="NAD(P)H-DEPENDENT FMN REDUCTASE LOT6"/>
    <property type="match status" value="1"/>
</dbReference>
<dbReference type="PANTHER" id="PTHR30543">
    <property type="entry name" value="CHROMATE REDUCTASE"/>
    <property type="match status" value="1"/>
</dbReference>
<dbReference type="SUPFAM" id="SSF52218">
    <property type="entry name" value="Flavoproteins"/>
    <property type="match status" value="1"/>
</dbReference>